<keyword evidence="4" id="KW-0548">Nucleotidyltransferase</keyword>
<dbReference type="SUPFAM" id="SSF81301">
    <property type="entry name" value="Nucleotidyltransferase"/>
    <property type="match status" value="1"/>
</dbReference>
<accession>A0A327YP69</accession>
<dbReference type="GO" id="GO:0000166">
    <property type="term" value="F:nucleotide binding"/>
    <property type="evidence" value="ECO:0007669"/>
    <property type="project" value="UniProtKB-KW"/>
</dbReference>
<keyword evidence="3" id="KW-0819">tRNA processing</keyword>
<evidence type="ECO:0000256" key="6">
    <source>
        <dbReference type="ARBA" id="ARBA00022741"/>
    </source>
</evidence>
<protein>
    <submittedName>
        <fullName evidence="11">Poly(A) polymerase</fullName>
    </submittedName>
</protein>
<comment type="caution">
    <text evidence="11">The sequence shown here is derived from an EMBL/GenBank/DDBJ whole genome shotgun (WGS) entry which is preliminary data.</text>
</comment>
<dbReference type="GO" id="GO:0016779">
    <property type="term" value="F:nucleotidyltransferase activity"/>
    <property type="evidence" value="ECO:0007669"/>
    <property type="project" value="UniProtKB-KW"/>
</dbReference>
<comment type="cofactor">
    <cofactor evidence="1">
        <name>Mg(2+)</name>
        <dbReference type="ChEBI" id="CHEBI:18420"/>
    </cofactor>
</comment>
<dbReference type="InterPro" id="IPR032828">
    <property type="entry name" value="PolyA_RNA-bd"/>
</dbReference>
<dbReference type="SUPFAM" id="SSF81891">
    <property type="entry name" value="Poly A polymerase C-terminal region-like"/>
    <property type="match status" value="1"/>
</dbReference>
<comment type="similarity">
    <text evidence="8">Belongs to the tRNA nucleotidyltransferase/poly(A) polymerase family.</text>
</comment>
<proteinExistence type="inferred from homology"/>
<feature type="domain" description="tRNA nucleotidyltransferase/poly(A) polymerase RNA and SrmB- binding" evidence="10">
    <location>
        <begin position="183"/>
        <end position="238"/>
    </location>
</feature>
<dbReference type="Pfam" id="PF12627">
    <property type="entry name" value="PolyA_pol_RNAbd"/>
    <property type="match status" value="1"/>
</dbReference>
<dbReference type="InterPro" id="IPR043519">
    <property type="entry name" value="NT_sf"/>
</dbReference>
<dbReference type="GO" id="GO:0008033">
    <property type="term" value="P:tRNA processing"/>
    <property type="evidence" value="ECO:0007669"/>
    <property type="project" value="UniProtKB-KW"/>
</dbReference>
<gene>
    <name evidence="11" type="ORF">ATI53_100453</name>
</gene>
<evidence type="ECO:0000256" key="3">
    <source>
        <dbReference type="ARBA" id="ARBA00022694"/>
    </source>
</evidence>
<dbReference type="PROSITE" id="PS51257">
    <property type="entry name" value="PROKAR_LIPOPROTEIN"/>
    <property type="match status" value="1"/>
</dbReference>
<keyword evidence="6" id="KW-0547">Nucleotide-binding</keyword>
<feature type="domain" description="Poly A polymerase head" evidence="9">
    <location>
        <begin position="27"/>
        <end position="149"/>
    </location>
</feature>
<reference evidence="11 12" key="1">
    <citation type="submission" date="2018-06" db="EMBL/GenBank/DDBJ databases">
        <title>Genomic Encyclopedia of Archaeal and Bacterial Type Strains, Phase II (KMG-II): from individual species to whole genera.</title>
        <authorList>
            <person name="Goeker M."/>
        </authorList>
    </citation>
    <scope>NUCLEOTIDE SEQUENCE [LARGE SCALE GENOMIC DNA]</scope>
    <source>
        <strain evidence="11 12">DSM 22011</strain>
    </source>
</reference>
<dbReference type="GO" id="GO:0000049">
    <property type="term" value="F:tRNA binding"/>
    <property type="evidence" value="ECO:0007669"/>
    <property type="project" value="TreeGrafter"/>
</dbReference>
<dbReference type="Gene3D" id="1.10.3090.10">
    <property type="entry name" value="cca-adding enzyme, domain 2"/>
    <property type="match status" value="1"/>
</dbReference>
<dbReference type="InterPro" id="IPR002646">
    <property type="entry name" value="PolA_pol_head_dom"/>
</dbReference>
<dbReference type="PANTHER" id="PTHR46173">
    <property type="entry name" value="CCA TRNA NUCLEOTIDYLTRANSFERASE 1, MITOCHONDRIAL"/>
    <property type="match status" value="1"/>
</dbReference>
<evidence type="ECO:0000256" key="4">
    <source>
        <dbReference type="ARBA" id="ARBA00022695"/>
    </source>
</evidence>
<dbReference type="OrthoDB" id="9805698at2"/>
<evidence type="ECO:0000256" key="8">
    <source>
        <dbReference type="RuleBase" id="RU003953"/>
    </source>
</evidence>
<keyword evidence="5" id="KW-0479">Metal-binding</keyword>
<keyword evidence="8" id="KW-0694">RNA-binding</keyword>
<dbReference type="PANTHER" id="PTHR46173:SF1">
    <property type="entry name" value="CCA TRNA NUCLEOTIDYLTRANSFERASE 1, MITOCHONDRIAL"/>
    <property type="match status" value="1"/>
</dbReference>
<evidence type="ECO:0000256" key="7">
    <source>
        <dbReference type="ARBA" id="ARBA00022842"/>
    </source>
</evidence>
<dbReference type="AlphaFoldDB" id="A0A327YP69"/>
<evidence type="ECO:0000259" key="9">
    <source>
        <dbReference type="Pfam" id="PF01743"/>
    </source>
</evidence>
<name>A0A327YP69_9RHOB</name>
<sequence length="379" mass="40204">MRVTGDWLRAAPTQAVLRMLEAGGHSAYTVGGCVRNALMGVPVSDVDIATDARPEQVVALAQAAGLKPVPTGIDHGTITVVADGIGHEVTTFRADVQTDGRRAVVRFSDHVEEDATRRDFTMNALYADARGHVLDPVGGLPDLTARKVRFIGDARARIREDYLRILRFFRFTAWYADPSQGMDPDALSGIADGLDGLETLSAERVGQELLKLLGAPDPAPAVACMAQVGALARVLPGASPDALGPLIHIEQGAGLAPDPLRRLAVLGVNGSQLRLSRRQQRRLSDYRAALGCDNLAETAWRHGAAFARDVAALRAASLGVPLAPDTDALIAQGVSAVFPVKPRDLMPGLQGPDLGKALKDLETRWVASGFSLTKADLLS</sequence>
<evidence type="ECO:0000313" key="11">
    <source>
        <dbReference type="EMBL" id="RAK21455.1"/>
    </source>
</evidence>
<dbReference type="Gene3D" id="3.30.460.10">
    <property type="entry name" value="Beta Polymerase, domain 2"/>
    <property type="match status" value="1"/>
</dbReference>
<organism evidence="11 12">
    <name type="scientific">Salipiger aestuarii</name>
    <dbReference type="NCBI Taxonomy" id="568098"/>
    <lineage>
        <taxon>Bacteria</taxon>
        <taxon>Pseudomonadati</taxon>
        <taxon>Pseudomonadota</taxon>
        <taxon>Alphaproteobacteria</taxon>
        <taxon>Rhodobacterales</taxon>
        <taxon>Roseobacteraceae</taxon>
        <taxon>Salipiger</taxon>
    </lineage>
</organism>
<evidence type="ECO:0000259" key="10">
    <source>
        <dbReference type="Pfam" id="PF12627"/>
    </source>
</evidence>
<evidence type="ECO:0000313" key="12">
    <source>
        <dbReference type="Proteomes" id="UP000249165"/>
    </source>
</evidence>
<dbReference type="CDD" id="cd05398">
    <property type="entry name" value="NT_ClassII-CCAase"/>
    <property type="match status" value="1"/>
</dbReference>
<dbReference type="GO" id="GO:0046872">
    <property type="term" value="F:metal ion binding"/>
    <property type="evidence" value="ECO:0007669"/>
    <property type="project" value="UniProtKB-KW"/>
</dbReference>
<keyword evidence="2 8" id="KW-0808">Transferase</keyword>
<dbReference type="RefSeq" id="WP_111549745.1">
    <property type="nucleotide sequence ID" value="NZ_LIQE01000004.1"/>
</dbReference>
<evidence type="ECO:0000256" key="2">
    <source>
        <dbReference type="ARBA" id="ARBA00022679"/>
    </source>
</evidence>
<dbReference type="InterPro" id="IPR050264">
    <property type="entry name" value="Bact_CCA-adding_enz_type3_sf"/>
</dbReference>
<keyword evidence="12" id="KW-1185">Reference proteome</keyword>
<evidence type="ECO:0000256" key="5">
    <source>
        <dbReference type="ARBA" id="ARBA00022723"/>
    </source>
</evidence>
<dbReference type="Proteomes" id="UP000249165">
    <property type="component" value="Unassembled WGS sequence"/>
</dbReference>
<dbReference type="EMBL" id="QLMG01000004">
    <property type="protein sequence ID" value="RAK21455.1"/>
    <property type="molecule type" value="Genomic_DNA"/>
</dbReference>
<keyword evidence="7" id="KW-0460">Magnesium</keyword>
<dbReference type="Pfam" id="PF01743">
    <property type="entry name" value="PolyA_pol"/>
    <property type="match status" value="1"/>
</dbReference>
<evidence type="ECO:0000256" key="1">
    <source>
        <dbReference type="ARBA" id="ARBA00001946"/>
    </source>
</evidence>